<dbReference type="VEuPathDB" id="TrichDB:TVAGG3_0968810"/>
<reference evidence="2" key="2">
    <citation type="journal article" date="2007" name="Science">
        <title>Draft genome sequence of the sexually transmitted pathogen Trichomonas vaginalis.</title>
        <authorList>
            <person name="Carlton J.M."/>
            <person name="Hirt R.P."/>
            <person name="Silva J.C."/>
            <person name="Delcher A.L."/>
            <person name="Schatz M."/>
            <person name="Zhao Q."/>
            <person name="Wortman J.R."/>
            <person name="Bidwell S.L."/>
            <person name="Alsmark U.C.M."/>
            <person name="Besteiro S."/>
            <person name="Sicheritz-Ponten T."/>
            <person name="Noel C.J."/>
            <person name="Dacks J.B."/>
            <person name="Foster P.G."/>
            <person name="Simillion C."/>
            <person name="Van de Peer Y."/>
            <person name="Miranda-Saavedra D."/>
            <person name="Barton G.J."/>
            <person name="Westrop G.D."/>
            <person name="Mueller S."/>
            <person name="Dessi D."/>
            <person name="Fiori P.L."/>
            <person name="Ren Q."/>
            <person name="Paulsen I."/>
            <person name="Zhang H."/>
            <person name="Bastida-Corcuera F.D."/>
            <person name="Simoes-Barbosa A."/>
            <person name="Brown M.T."/>
            <person name="Hayes R.D."/>
            <person name="Mukherjee M."/>
            <person name="Okumura C.Y."/>
            <person name="Schneider R."/>
            <person name="Smith A.J."/>
            <person name="Vanacova S."/>
            <person name="Villalvazo M."/>
            <person name="Haas B.J."/>
            <person name="Pertea M."/>
            <person name="Feldblyum T.V."/>
            <person name="Utterback T.R."/>
            <person name="Shu C.L."/>
            <person name="Osoegawa K."/>
            <person name="de Jong P.J."/>
            <person name="Hrdy I."/>
            <person name="Horvathova L."/>
            <person name="Zubacova Z."/>
            <person name="Dolezal P."/>
            <person name="Malik S.B."/>
            <person name="Logsdon J.M. Jr."/>
            <person name="Henze K."/>
            <person name="Gupta A."/>
            <person name="Wang C.C."/>
            <person name="Dunne R.L."/>
            <person name="Upcroft J.A."/>
            <person name="Upcroft P."/>
            <person name="White O."/>
            <person name="Salzberg S.L."/>
            <person name="Tang P."/>
            <person name="Chiu C.-H."/>
            <person name="Lee Y.-S."/>
            <person name="Embley T.M."/>
            <person name="Coombs G.H."/>
            <person name="Mottram J.C."/>
            <person name="Tachezy J."/>
            <person name="Fraser-Liggett C.M."/>
            <person name="Johnson P.J."/>
        </authorList>
    </citation>
    <scope>NUCLEOTIDE SEQUENCE [LARGE SCALE GENOMIC DNA]</scope>
    <source>
        <strain evidence="2">G3</strain>
    </source>
</reference>
<proteinExistence type="predicted"/>
<dbReference type="VEuPathDB" id="TrichDB:TVAG_359410"/>
<accession>A2DT61</accession>
<feature type="region of interest" description="Disordered" evidence="1">
    <location>
        <begin position="1"/>
        <end position="28"/>
    </location>
</feature>
<name>A2DT61_TRIV3</name>
<evidence type="ECO:0000313" key="3">
    <source>
        <dbReference type="Proteomes" id="UP000001542"/>
    </source>
</evidence>
<dbReference type="InParanoid" id="A2DT61"/>
<evidence type="ECO:0000256" key="1">
    <source>
        <dbReference type="SAM" id="MobiDB-lite"/>
    </source>
</evidence>
<reference evidence="2" key="1">
    <citation type="submission" date="2006-10" db="EMBL/GenBank/DDBJ databases">
        <authorList>
            <person name="Amadeo P."/>
            <person name="Zhao Q."/>
            <person name="Wortman J."/>
            <person name="Fraser-Liggett C."/>
            <person name="Carlton J."/>
        </authorList>
    </citation>
    <scope>NUCLEOTIDE SEQUENCE</scope>
    <source>
        <strain evidence="2">G3</strain>
    </source>
</reference>
<dbReference type="KEGG" id="tva:4774353"/>
<evidence type="ECO:0000313" key="2">
    <source>
        <dbReference type="EMBL" id="EAY16333.1"/>
    </source>
</evidence>
<sequence length="120" mass="14436">MRRRKYYDDYSSSDDEHRRKKTKRGDGTEAARVRKRLANFDSERCIAWIEIQKRFGSGITHSELKSIAQVICEHQREPHLKLDRDASRDNRVLLKWFTENWSIIEPHLKILHYAILKRES</sequence>
<gene>
    <name evidence="2" type="ORF">TVAG_359410</name>
</gene>
<protein>
    <submittedName>
        <fullName evidence="2">Uncharacterized protein</fullName>
    </submittedName>
</protein>
<organism evidence="2 3">
    <name type="scientific">Trichomonas vaginalis (strain ATCC PRA-98 / G3)</name>
    <dbReference type="NCBI Taxonomy" id="412133"/>
    <lineage>
        <taxon>Eukaryota</taxon>
        <taxon>Metamonada</taxon>
        <taxon>Parabasalia</taxon>
        <taxon>Trichomonadida</taxon>
        <taxon>Trichomonadidae</taxon>
        <taxon>Trichomonas</taxon>
    </lineage>
</organism>
<dbReference type="EMBL" id="DS113243">
    <property type="protein sequence ID" value="EAY16333.1"/>
    <property type="molecule type" value="Genomic_DNA"/>
</dbReference>
<dbReference type="AlphaFoldDB" id="A2DT61"/>
<dbReference type="Proteomes" id="UP000001542">
    <property type="component" value="Unassembled WGS sequence"/>
</dbReference>
<dbReference type="RefSeq" id="XP_001328556.1">
    <property type="nucleotide sequence ID" value="XM_001328521.1"/>
</dbReference>
<keyword evidence="3" id="KW-1185">Reference proteome</keyword>